<dbReference type="CDD" id="cd20736">
    <property type="entry name" value="PoNe_Nuclease"/>
    <property type="match status" value="1"/>
</dbReference>
<dbReference type="Pfam" id="PF02021">
    <property type="entry name" value="UPF0102"/>
    <property type="match status" value="1"/>
</dbReference>
<dbReference type="Gene3D" id="3.40.1350.10">
    <property type="match status" value="1"/>
</dbReference>
<dbReference type="InterPro" id="IPR011335">
    <property type="entry name" value="Restrct_endonuc-II-like"/>
</dbReference>
<dbReference type="PANTHER" id="PTHR34039">
    <property type="entry name" value="UPF0102 PROTEIN YRAN"/>
    <property type="match status" value="1"/>
</dbReference>
<dbReference type="Proteomes" id="UP001596098">
    <property type="component" value="Unassembled WGS sequence"/>
</dbReference>
<dbReference type="PANTHER" id="PTHR34039:SF1">
    <property type="entry name" value="UPF0102 PROTEIN YRAN"/>
    <property type="match status" value="1"/>
</dbReference>
<dbReference type="NCBIfam" id="NF009154">
    <property type="entry name" value="PRK12497.3-3"/>
    <property type="match status" value="1"/>
</dbReference>
<keyword evidence="4" id="KW-1185">Reference proteome</keyword>
<dbReference type="HAMAP" id="MF_00048">
    <property type="entry name" value="UPF0102"/>
    <property type="match status" value="1"/>
</dbReference>
<accession>A0ABW1QVV0</accession>
<dbReference type="RefSeq" id="WP_128221242.1">
    <property type="nucleotide sequence ID" value="NZ_CP034929.1"/>
</dbReference>
<evidence type="ECO:0000256" key="1">
    <source>
        <dbReference type="ARBA" id="ARBA00006738"/>
    </source>
</evidence>
<dbReference type="EMBL" id="JBHSQI010000003">
    <property type="protein sequence ID" value="MFC6153413.1"/>
    <property type="molecule type" value="Genomic_DNA"/>
</dbReference>
<dbReference type="SUPFAM" id="SSF52980">
    <property type="entry name" value="Restriction endonuclease-like"/>
    <property type="match status" value="1"/>
</dbReference>
<dbReference type="InterPro" id="IPR003509">
    <property type="entry name" value="UPF0102_YraN-like"/>
</dbReference>
<evidence type="ECO:0000256" key="2">
    <source>
        <dbReference type="HAMAP-Rule" id="MF_00048"/>
    </source>
</evidence>
<protein>
    <recommendedName>
        <fullName evidence="2">UPF0102 protein ACFPWU_06995</fullName>
    </recommendedName>
</protein>
<gene>
    <name evidence="3" type="ORF">ACFPWU_06995</name>
</gene>
<name>A0ABW1QVV0_9ACTN</name>
<evidence type="ECO:0000313" key="3">
    <source>
        <dbReference type="EMBL" id="MFC6153413.1"/>
    </source>
</evidence>
<proteinExistence type="inferred from homology"/>
<reference evidence="4" key="1">
    <citation type="journal article" date="2019" name="Int. J. Syst. Evol. Microbiol.">
        <title>The Global Catalogue of Microorganisms (GCM) 10K type strain sequencing project: providing services to taxonomists for standard genome sequencing and annotation.</title>
        <authorList>
            <consortium name="The Broad Institute Genomics Platform"/>
            <consortium name="The Broad Institute Genome Sequencing Center for Infectious Disease"/>
            <person name="Wu L."/>
            <person name="Ma J."/>
        </authorList>
    </citation>
    <scope>NUCLEOTIDE SEQUENCE [LARGE SCALE GENOMIC DNA]</scope>
    <source>
        <strain evidence="4">DFY28</strain>
    </source>
</reference>
<evidence type="ECO:0000313" key="4">
    <source>
        <dbReference type="Proteomes" id="UP001596098"/>
    </source>
</evidence>
<comment type="similarity">
    <text evidence="1 2">Belongs to the UPF0102 family.</text>
</comment>
<organism evidence="3 4">
    <name type="scientific">Nocardioides yefusunii</name>
    <dbReference type="NCBI Taxonomy" id="2500546"/>
    <lineage>
        <taxon>Bacteria</taxon>
        <taxon>Bacillati</taxon>
        <taxon>Actinomycetota</taxon>
        <taxon>Actinomycetes</taxon>
        <taxon>Propionibacteriales</taxon>
        <taxon>Nocardioidaceae</taxon>
        <taxon>Nocardioides</taxon>
    </lineage>
</organism>
<comment type="caution">
    <text evidence="3">The sequence shown here is derived from an EMBL/GenBank/DDBJ whole genome shotgun (WGS) entry which is preliminary data.</text>
</comment>
<sequence length="126" mass="13813">MTSNRTTHNARLGRWGEEVARRHLLRAGMTLLDQNWRGPSGEVDLVLRDGAEVVVCEVKTRTSSLRGTPHEAVDETKAARLRLLAAEWVQAHPEAGADPGAVRVDLVAVLRPRGAAPRLEHVRGIC</sequence>
<dbReference type="InterPro" id="IPR011856">
    <property type="entry name" value="tRNA_endonuc-like_dom_sf"/>
</dbReference>